<keyword evidence="2" id="KW-1185">Reference proteome</keyword>
<name>A0A5N5HCF7_9ROSA</name>
<sequence>MVASINKPLSIKFNILMFSDQDLEDIHSPDDDALVIKVQISNNMVSRVLVDIGAGISIFFKDAIERMRILDIINKSKTMFHTFIETLVQSFKMAKLAIHVYLTTTRRFSTSWIASTLHNAILGSNWLYKMKASPSYFHQLFHYLAPAEVKEIMRDQAVAR</sequence>
<organism evidence="1 2">
    <name type="scientific">Pyrus ussuriensis x Pyrus communis</name>
    <dbReference type="NCBI Taxonomy" id="2448454"/>
    <lineage>
        <taxon>Eukaryota</taxon>
        <taxon>Viridiplantae</taxon>
        <taxon>Streptophyta</taxon>
        <taxon>Embryophyta</taxon>
        <taxon>Tracheophyta</taxon>
        <taxon>Spermatophyta</taxon>
        <taxon>Magnoliopsida</taxon>
        <taxon>eudicotyledons</taxon>
        <taxon>Gunneridae</taxon>
        <taxon>Pentapetalae</taxon>
        <taxon>rosids</taxon>
        <taxon>fabids</taxon>
        <taxon>Rosales</taxon>
        <taxon>Rosaceae</taxon>
        <taxon>Amygdaloideae</taxon>
        <taxon>Maleae</taxon>
        <taxon>Pyrus</taxon>
    </lineage>
</organism>
<dbReference type="Gene3D" id="2.40.70.10">
    <property type="entry name" value="Acid Proteases"/>
    <property type="match status" value="1"/>
</dbReference>
<reference evidence="1 2" key="1">
    <citation type="submission" date="2019-09" db="EMBL/GenBank/DDBJ databases">
        <authorList>
            <person name="Ou C."/>
        </authorList>
    </citation>
    <scope>NUCLEOTIDE SEQUENCE [LARGE SCALE GENOMIC DNA]</scope>
    <source>
        <strain evidence="1">S2</strain>
        <tissue evidence="1">Leaf</tissue>
    </source>
</reference>
<dbReference type="PANTHER" id="PTHR33240:SF8">
    <property type="entry name" value="OS03G0439900 PROTEIN"/>
    <property type="match status" value="1"/>
</dbReference>
<gene>
    <name evidence="1" type="ORF">D8674_037834</name>
</gene>
<comment type="caution">
    <text evidence="1">The sequence shown here is derived from an EMBL/GenBank/DDBJ whole genome shotgun (WGS) entry which is preliminary data.</text>
</comment>
<evidence type="ECO:0000313" key="1">
    <source>
        <dbReference type="EMBL" id="KAB2623881.1"/>
    </source>
</evidence>
<protein>
    <submittedName>
        <fullName evidence="1">Uncharacterized protein</fullName>
    </submittedName>
</protein>
<dbReference type="Proteomes" id="UP000327157">
    <property type="component" value="Unassembled WGS sequence"/>
</dbReference>
<dbReference type="SUPFAM" id="SSF50630">
    <property type="entry name" value="Acid proteases"/>
    <property type="match status" value="1"/>
</dbReference>
<dbReference type="InterPro" id="IPR021109">
    <property type="entry name" value="Peptidase_aspartic_dom_sf"/>
</dbReference>
<dbReference type="OrthoDB" id="1194593at2759"/>
<proteinExistence type="predicted"/>
<evidence type="ECO:0000313" key="2">
    <source>
        <dbReference type="Proteomes" id="UP000327157"/>
    </source>
</evidence>
<dbReference type="EMBL" id="SMOL01000162">
    <property type="protein sequence ID" value="KAB2623881.1"/>
    <property type="molecule type" value="Genomic_DNA"/>
</dbReference>
<accession>A0A5N5HCF7</accession>
<reference evidence="1 2" key="2">
    <citation type="submission" date="2019-11" db="EMBL/GenBank/DDBJ databases">
        <title>A de novo genome assembly of a pear dwarfing rootstock.</title>
        <authorList>
            <person name="Wang F."/>
            <person name="Wang J."/>
            <person name="Li S."/>
            <person name="Zhang Y."/>
            <person name="Fang M."/>
            <person name="Ma L."/>
            <person name="Zhao Y."/>
            <person name="Jiang S."/>
        </authorList>
    </citation>
    <scope>NUCLEOTIDE SEQUENCE [LARGE SCALE GENOMIC DNA]</scope>
    <source>
        <strain evidence="1">S2</strain>
        <tissue evidence="1">Leaf</tissue>
    </source>
</reference>
<dbReference type="AlphaFoldDB" id="A0A5N5HCF7"/>
<dbReference type="PANTHER" id="PTHR33240">
    <property type="entry name" value="OS08G0508500 PROTEIN"/>
    <property type="match status" value="1"/>
</dbReference>